<dbReference type="RefSeq" id="WP_042233750.1">
    <property type="nucleotide sequence ID" value="NZ_CP026520.1"/>
</dbReference>
<keyword evidence="3" id="KW-0472">Membrane</keyword>
<proteinExistence type="predicted"/>
<evidence type="ECO:0000256" key="2">
    <source>
        <dbReference type="SAM" id="MobiDB-lite"/>
    </source>
</evidence>
<evidence type="ECO:0000259" key="4">
    <source>
        <dbReference type="PROSITE" id="PS51109"/>
    </source>
</evidence>
<feature type="region of interest" description="Disordered" evidence="2">
    <location>
        <begin position="451"/>
        <end position="480"/>
    </location>
</feature>
<organism evidence="6 7">
    <name type="scientific">Paenibacillus chitinolyticus</name>
    <dbReference type="NCBI Taxonomy" id="79263"/>
    <lineage>
        <taxon>Bacteria</taxon>
        <taxon>Bacillati</taxon>
        <taxon>Bacillota</taxon>
        <taxon>Bacilli</taxon>
        <taxon>Bacillales</taxon>
        <taxon>Paenibacillaceae</taxon>
        <taxon>Paenibacillus</taxon>
    </lineage>
</organism>
<dbReference type="SMART" id="SM01208">
    <property type="entry name" value="G5"/>
    <property type="match status" value="1"/>
</dbReference>
<dbReference type="Gene3D" id="2.20.230.10">
    <property type="entry name" value="Resuscitation-promoting factor rpfb"/>
    <property type="match status" value="1"/>
</dbReference>
<dbReference type="EMBL" id="CP026520">
    <property type="protein sequence ID" value="QAV16680.1"/>
    <property type="molecule type" value="Genomic_DNA"/>
</dbReference>
<dbReference type="PANTHER" id="PTHR35788">
    <property type="entry name" value="EXPORTED PROTEIN-RELATED"/>
    <property type="match status" value="1"/>
</dbReference>
<dbReference type="OrthoDB" id="9813301at2"/>
<dbReference type="Proteomes" id="UP001527202">
    <property type="component" value="Unassembled WGS sequence"/>
</dbReference>
<dbReference type="Pfam" id="PF04294">
    <property type="entry name" value="VanW"/>
    <property type="match status" value="1"/>
</dbReference>
<gene>
    <name evidence="5" type="ORF">M5X16_09600</name>
    <name evidence="6" type="ORF">PC41400_02795</name>
</gene>
<dbReference type="InterPro" id="IPR007391">
    <property type="entry name" value="Vancomycin_resist_VanW"/>
</dbReference>
<keyword evidence="8" id="KW-1185">Reference proteome</keyword>
<evidence type="ECO:0000313" key="7">
    <source>
        <dbReference type="Proteomes" id="UP000288943"/>
    </source>
</evidence>
<dbReference type="PANTHER" id="PTHR35788:SF1">
    <property type="entry name" value="EXPORTED PROTEIN"/>
    <property type="match status" value="1"/>
</dbReference>
<dbReference type="Proteomes" id="UP000288943">
    <property type="component" value="Chromosome"/>
</dbReference>
<feature type="transmembrane region" description="Helical" evidence="3">
    <location>
        <begin position="7"/>
        <end position="30"/>
    </location>
</feature>
<reference evidence="5 8" key="2">
    <citation type="submission" date="2022-05" db="EMBL/GenBank/DDBJ databases">
        <title>Genome Sequencing of Bee-Associated Microbes.</title>
        <authorList>
            <person name="Dunlap C."/>
        </authorList>
    </citation>
    <scope>NUCLEOTIDE SEQUENCE [LARGE SCALE GENOMIC DNA]</scope>
    <source>
        <strain evidence="5 8">NRRL B-23120</strain>
    </source>
</reference>
<evidence type="ECO:0000256" key="3">
    <source>
        <dbReference type="SAM" id="Phobius"/>
    </source>
</evidence>
<protein>
    <submittedName>
        <fullName evidence="5">VanW family protein</fullName>
    </submittedName>
</protein>
<dbReference type="EMBL" id="JAMDMJ010000010">
    <property type="protein sequence ID" value="MCY9596028.1"/>
    <property type="molecule type" value="Genomic_DNA"/>
</dbReference>
<evidence type="ECO:0000313" key="5">
    <source>
        <dbReference type="EMBL" id="MCY9596028.1"/>
    </source>
</evidence>
<name>A0A410WQT6_9BACL</name>
<feature type="domain" description="G5" evidence="4">
    <location>
        <begin position="375"/>
        <end position="454"/>
    </location>
</feature>
<sequence length="480" mass="53412">MKPVKRVLTTIAIVLPLAAVVGLGSIAFYGSRPTFPEQFSVSGWKVGGMAYADFPRQLSRQVALLNSVPVQLLSNRKDVPSRSQKLQDLGLRVDDRELQALLHDLTKGNLLDRARNRWKLRHYEAKIGLSIEADQLDKKLQSLWPELYAVQPVSAQRIVTPDDRVQYKAGQPALRVDTSRLKADIERQIRQIDPKRAENPLSIQVPFRLQEPEVTEKMLRGQHVDRLITQFSTPLNQSSPGRRHNVRSTAATLHEVILKPGEIFDYAPIIEQTGVKFGFREAPVILNGKLVPGVGGGICQVSTTLYNAVLRAGLEIVERRNHSLPISYAPLGQDATFSTGFINFRFRNDTKAHLLIRTEMSDTALTIKLFGSVPTDTTYEIMSNTVETIQPPVKYVHNPGLKTGEQVELSPGKQGFVVDTYRIKKQGGKEVSREKISRDRYTPQARVVASNTGVLKPPVESAPPQKNVIEDGVTQNGSTP</sequence>
<dbReference type="AlphaFoldDB" id="A0A410WQT6"/>
<keyword evidence="1" id="KW-0732">Signal</keyword>
<dbReference type="InterPro" id="IPR052913">
    <property type="entry name" value="Glycopeptide_resist_protein"/>
</dbReference>
<evidence type="ECO:0000313" key="6">
    <source>
        <dbReference type="EMBL" id="QAV16680.1"/>
    </source>
</evidence>
<dbReference type="InterPro" id="IPR011098">
    <property type="entry name" value="G5_dom"/>
</dbReference>
<evidence type="ECO:0000313" key="8">
    <source>
        <dbReference type="Proteomes" id="UP001527202"/>
    </source>
</evidence>
<evidence type="ECO:0000256" key="1">
    <source>
        <dbReference type="ARBA" id="ARBA00022729"/>
    </source>
</evidence>
<dbReference type="Pfam" id="PF07501">
    <property type="entry name" value="G5"/>
    <property type="match status" value="1"/>
</dbReference>
<dbReference type="PROSITE" id="PS51109">
    <property type="entry name" value="G5"/>
    <property type="match status" value="1"/>
</dbReference>
<dbReference type="GeneID" id="95373742"/>
<keyword evidence="3" id="KW-0812">Transmembrane</keyword>
<keyword evidence="3" id="KW-1133">Transmembrane helix</keyword>
<dbReference type="KEGG" id="pchi:PC41400_02795"/>
<reference evidence="6 7" key="1">
    <citation type="submission" date="2018-01" db="EMBL/GenBank/DDBJ databases">
        <title>The whole genome sequencing and assembly of Paenibacillus chitinolyticus KCCM 41400 strain.</title>
        <authorList>
            <person name="Kim J.-Y."/>
            <person name="Park M.-K."/>
            <person name="Lee Y.-J."/>
            <person name="Yi H."/>
            <person name="Bahn Y.-S."/>
            <person name="Kim J.F."/>
            <person name="Lee D.-W."/>
        </authorList>
    </citation>
    <scope>NUCLEOTIDE SEQUENCE [LARGE SCALE GENOMIC DNA]</scope>
    <source>
        <strain evidence="6 7">KCCM 41400</strain>
    </source>
</reference>
<accession>A0A410WQT6</accession>